<protein>
    <submittedName>
        <fullName evidence="1">Uncharacterized protein</fullName>
    </submittedName>
</protein>
<dbReference type="RefSeq" id="WP_115927705.1">
    <property type="nucleotide sequence ID" value="NZ_QNVV01000005.1"/>
</dbReference>
<dbReference type="Proteomes" id="UP000256257">
    <property type="component" value="Unassembled WGS sequence"/>
</dbReference>
<dbReference type="OrthoDB" id="1253426at2"/>
<dbReference type="EMBL" id="QNVV01000005">
    <property type="protein sequence ID" value="REC48201.1"/>
    <property type="molecule type" value="Genomic_DNA"/>
</dbReference>
<accession>A0A3D9B3J1</accession>
<sequence length="153" mass="17192">MKNILTILFSLTVYNISFAQKTLDNISKLSGTWLGKAGDNPIKFQVVQNGKNSFTFSIINFQNQKFIIKKSDVITNEKNEIVIHIKEAKFSSLRFENCVFSTGTITIVNSDENHKVLNLKSVGPTCWIMDDVSVDTGDLNDILLTKEKSSKVK</sequence>
<evidence type="ECO:0000313" key="1">
    <source>
        <dbReference type="EMBL" id="REC48201.1"/>
    </source>
</evidence>
<organism evidence="1 2">
    <name type="scientific">Chryseobacterium pennipullorum</name>
    <dbReference type="NCBI Taxonomy" id="2258963"/>
    <lineage>
        <taxon>Bacteria</taxon>
        <taxon>Pseudomonadati</taxon>
        <taxon>Bacteroidota</taxon>
        <taxon>Flavobacteriia</taxon>
        <taxon>Flavobacteriales</taxon>
        <taxon>Weeksellaceae</taxon>
        <taxon>Chryseobacterium group</taxon>
        <taxon>Chryseobacterium</taxon>
    </lineage>
</organism>
<dbReference type="AlphaFoldDB" id="A0A3D9B3J1"/>
<name>A0A3D9B3J1_9FLAO</name>
<proteinExistence type="predicted"/>
<reference evidence="1 2" key="1">
    <citation type="submission" date="2018-06" db="EMBL/GenBank/DDBJ databases">
        <title>Novel Chryseobacterium species.</title>
        <authorList>
            <person name="Newman J."/>
            <person name="Hugo C."/>
            <person name="Oosthuizen L."/>
            <person name="Charimba G."/>
        </authorList>
    </citation>
    <scope>NUCLEOTIDE SEQUENCE [LARGE SCALE GENOMIC DNA]</scope>
    <source>
        <strain evidence="1 2">7_F195</strain>
    </source>
</reference>
<gene>
    <name evidence="1" type="ORF">DRF67_07630</name>
</gene>
<comment type="caution">
    <text evidence="1">The sequence shown here is derived from an EMBL/GenBank/DDBJ whole genome shotgun (WGS) entry which is preliminary data.</text>
</comment>
<keyword evidence="2" id="KW-1185">Reference proteome</keyword>
<evidence type="ECO:0000313" key="2">
    <source>
        <dbReference type="Proteomes" id="UP000256257"/>
    </source>
</evidence>